<evidence type="ECO:0000313" key="5">
    <source>
        <dbReference type="Proteomes" id="UP001597534"/>
    </source>
</evidence>
<accession>A0ABW5YP93</accession>
<name>A0ABW5YP93_9FLAO</name>
<keyword evidence="1" id="KW-0812">Transmembrane</keyword>
<dbReference type="PANTHER" id="PTHR34220:SF7">
    <property type="entry name" value="SENSOR HISTIDINE KINASE YPDA"/>
    <property type="match status" value="1"/>
</dbReference>
<comment type="caution">
    <text evidence="4">The sequence shown here is derived from an EMBL/GenBank/DDBJ whole genome shotgun (WGS) entry which is preliminary data.</text>
</comment>
<feature type="transmembrane region" description="Helical" evidence="1">
    <location>
        <begin position="397"/>
        <end position="419"/>
    </location>
</feature>
<evidence type="ECO:0000256" key="1">
    <source>
        <dbReference type="SAM" id="Phobius"/>
    </source>
</evidence>
<keyword evidence="1" id="KW-1133">Transmembrane helix</keyword>
<dbReference type="InterPro" id="IPR010559">
    <property type="entry name" value="Sig_transdc_His_kin_internal"/>
</dbReference>
<gene>
    <name evidence="4" type="ORF">ACFS5J_12845</name>
</gene>
<evidence type="ECO:0000313" key="4">
    <source>
        <dbReference type="EMBL" id="MFD2892901.1"/>
    </source>
</evidence>
<keyword evidence="5" id="KW-1185">Reference proteome</keyword>
<feature type="domain" description="2TM" evidence="3">
    <location>
        <begin position="360"/>
        <end position="434"/>
    </location>
</feature>
<proteinExistence type="predicted"/>
<dbReference type="InterPro" id="IPR025698">
    <property type="entry name" value="2TM_dom"/>
</dbReference>
<sequence length="445" mass="51978">MNYSKEIIKALVLGIGVFLVLQGVNLLIYQHPINIIVLKWNFVFTMLYSVVLYFVNAFVFIQLDRFFQKDRFDLKRLIIGFLASFIFSGLTIFFLRVLEDVGFEKKSFEKFLEDEKPENYVFAMVVTVVVTLVIHLVYFYKNYQENRVNEQKIIAGTASAQFESLKNQLDPHFLFNSLNVLSALIEENPENAQKFTASLSKIYRYVLEQRDKELVTVQEELAFAKTYMDLLKMRFENSLELDFTEFDCPAEGKIIPLALQLLLENSIKHNIASDQKPLKIKIYCNGGELIVENNKQKKEVLRTSNGVGLQNILNRYAILTTRSVIIEESIDSFKVKLPILTKQVSNMKTYSQYNEEAAYERAKNRVNELKDFYGSLISYLIVIPVLIFINLKTVSNFQWFWFPVLGWGIGLLFHAFRVFGYGKTWEERKIKELLDKEEKESNNWQ</sequence>
<feature type="transmembrane region" description="Helical" evidence="1">
    <location>
        <begin position="7"/>
        <end position="28"/>
    </location>
</feature>
<dbReference type="PANTHER" id="PTHR34220">
    <property type="entry name" value="SENSOR HISTIDINE KINASE YPDA"/>
    <property type="match status" value="1"/>
</dbReference>
<reference evidence="5" key="1">
    <citation type="journal article" date="2019" name="Int. J. Syst. Evol. Microbiol.">
        <title>The Global Catalogue of Microorganisms (GCM) 10K type strain sequencing project: providing services to taxonomists for standard genome sequencing and annotation.</title>
        <authorList>
            <consortium name="The Broad Institute Genomics Platform"/>
            <consortium name="The Broad Institute Genome Sequencing Center for Infectious Disease"/>
            <person name="Wu L."/>
            <person name="Ma J."/>
        </authorList>
    </citation>
    <scope>NUCLEOTIDE SEQUENCE [LARGE SCALE GENOMIC DNA]</scope>
    <source>
        <strain evidence="5">KCTC 22671</strain>
    </source>
</reference>
<dbReference type="RefSeq" id="WP_379812635.1">
    <property type="nucleotide sequence ID" value="NZ_JBHUPC010000020.1"/>
</dbReference>
<keyword evidence="1" id="KW-0472">Membrane</keyword>
<dbReference type="Proteomes" id="UP001597534">
    <property type="component" value="Unassembled WGS sequence"/>
</dbReference>
<evidence type="ECO:0000259" key="3">
    <source>
        <dbReference type="Pfam" id="PF13239"/>
    </source>
</evidence>
<evidence type="ECO:0000259" key="2">
    <source>
        <dbReference type="Pfam" id="PF06580"/>
    </source>
</evidence>
<protein>
    <submittedName>
        <fullName evidence="4">2TM domain-containing protein</fullName>
    </submittedName>
</protein>
<dbReference type="EMBL" id="JBHUPC010000020">
    <property type="protein sequence ID" value="MFD2892901.1"/>
    <property type="molecule type" value="Genomic_DNA"/>
</dbReference>
<feature type="domain" description="Signal transduction histidine kinase internal region" evidence="2">
    <location>
        <begin position="160"/>
        <end position="239"/>
    </location>
</feature>
<feature type="transmembrane region" description="Helical" evidence="1">
    <location>
        <begin position="120"/>
        <end position="140"/>
    </location>
</feature>
<dbReference type="Pfam" id="PF13239">
    <property type="entry name" value="2TM"/>
    <property type="match status" value="1"/>
</dbReference>
<organism evidence="4 5">
    <name type="scientific">Flavobacterium chuncheonense</name>
    <dbReference type="NCBI Taxonomy" id="2026653"/>
    <lineage>
        <taxon>Bacteria</taxon>
        <taxon>Pseudomonadati</taxon>
        <taxon>Bacteroidota</taxon>
        <taxon>Flavobacteriia</taxon>
        <taxon>Flavobacteriales</taxon>
        <taxon>Flavobacteriaceae</taxon>
        <taxon>Flavobacterium</taxon>
    </lineage>
</organism>
<feature type="transmembrane region" description="Helical" evidence="1">
    <location>
        <begin position="77"/>
        <end position="98"/>
    </location>
</feature>
<feature type="transmembrane region" description="Helical" evidence="1">
    <location>
        <begin position="40"/>
        <end position="61"/>
    </location>
</feature>
<feature type="transmembrane region" description="Helical" evidence="1">
    <location>
        <begin position="372"/>
        <end position="391"/>
    </location>
</feature>
<dbReference type="Pfam" id="PF06580">
    <property type="entry name" value="His_kinase"/>
    <property type="match status" value="1"/>
</dbReference>
<dbReference type="InterPro" id="IPR050640">
    <property type="entry name" value="Bact_2-comp_sensor_kinase"/>
</dbReference>